<sequence length="368" mass="39197">MGDSREWHAAERPQTSRAATTPRTGFGSHAHPPHAHPHPHHQSHPHPLPSPLRPSRSAAQLRRHYNPHDAPPLPPGTHLEETLPPPSRPKELKGLKGLKAALEEAQFVAGGLVGRSAESTKHYTIIRHSHALVWYRGPGTSVSITILADEPVPANRTVWLQARGYSGNAGMSLEALAGSRDKWIDVTPASEAEASHLPGAEERGIQRDMRRFAREAASLSSSSSSSSSGRAGGGSGGRHVPRETHLVRIPASAGDGYFRLLLCGGDDPRKTLCGSPVFRVASTSADMSVVRGASLGTMPLELGLRVASTVVGTHVVRKYTGIAGAVVQSSAASRFAARIPLHWAGVRSESALVRDGEEMGNGGLWVRR</sequence>
<organism evidence="2 3">
    <name type="scientific">Epichloe festucae (strain Fl1)</name>
    <dbReference type="NCBI Taxonomy" id="877507"/>
    <lineage>
        <taxon>Eukaryota</taxon>
        <taxon>Fungi</taxon>
        <taxon>Dikarya</taxon>
        <taxon>Ascomycota</taxon>
        <taxon>Pezizomycotina</taxon>
        <taxon>Sordariomycetes</taxon>
        <taxon>Hypocreomycetidae</taxon>
        <taxon>Hypocreales</taxon>
        <taxon>Clavicipitaceae</taxon>
        <taxon>Epichloe</taxon>
    </lineage>
</organism>
<feature type="compositionally biased region" description="Low complexity" evidence="1">
    <location>
        <begin position="216"/>
        <end position="229"/>
    </location>
</feature>
<feature type="region of interest" description="Disordered" evidence="1">
    <location>
        <begin position="1"/>
        <end position="92"/>
    </location>
</feature>
<dbReference type="EMBL" id="CP031387">
    <property type="protein sequence ID" value="QPH02787.1"/>
    <property type="molecule type" value="Genomic_DNA"/>
</dbReference>
<evidence type="ECO:0000313" key="3">
    <source>
        <dbReference type="Proteomes" id="UP000594364"/>
    </source>
</evidence>
<keyword evidence="3" id="KW-1185">Reference proteome</keyword>
<gene>
    <name evidence="2" type="ORF">C2857_007004</name>
</gene>
<evidence type="ECO:0000313" key="2">
    <source>
        <dbReference type="EMBL" id="QPH02787.1"/>
    </source>
</evidence>
<feature type="compositionally biased region" description="Basic and acidic residues" evidence="1">
    <location>
        <begin position="1"/>
        <end position="11"/>
    </location>
</feature>
<dbReference type="OrthoDB" id="276388at2759"/>
<feature type="compositionally biased region" description="Polar residues" evidence="1">
    <location>
        <begin position="13"/>
        <end position="23"/>
    </location>
</feature>
<dbReference type="Proteomes" id="UP000594364">
    <property type="component" value="Chromosome 3"/>
</dbReference>
<reference evidence="2 3" key="1">
    <citation type="journal article" date="2018" name="PLoS Genet.">
        <title>Repeat elements organise 3D genome structure and mediate transcription in the filamentous fungus Epichloe festucae.</title>
        <authorList>
            <person name="Winter D.J."/>
            <person name="Ganley A.R.D."/>
            <person name="Young C.A."/>
            <person name="Liachko I."/>
            <person name="Schardl C.L."/>
            <person name="Dupont P.Y."/>
            <person name="Berry D."/>
            <person name="Ram A."/>
            <person name="Scott B."/>
            <person name="Cox M.P."/>
        </authorList>
    </citation>
    <scope>NUCLEOTIDE SEQUENCE [LARGE SCALE GENOMIC DNA]</scope>
    <source>
        <strain evidence="2 3">Fl1</strain>
    </source>
</reference>
<evidence type="ECO:0000256" key="1">
    <source>
        <dbReference type="SAM" id="MobiDB-lite"/>
    </source>
</evidence>
<feature type="region of interest" description="Disordered" evidence="1">
    <location>
        <begin position="216"/>
        <end position="243"/>
    </location>
</feature>
<name>A0A7S9KTT2_EPIFF</name>
<proteinExistence type="predicted"/>
<dbReference type="AlphaFoldDB" id="A0A7S9KTT2"/>
<feature type="compositionally biased region" description="Basic residues" evidence="1">
    <location>
        <begin position="31"/>
        <end position="44"/>
    </location>
</feature>
<protein>
    <submittedName>
        <fullName evidence="2">Uncharacterized protein</fullName>
    </submittedName>
</protein>
<accession>A0A7S9KTT2</accession>